<proteinExistence type="predicted"/>
<evidence type="ECO:0000313" key="1">
    <source>
        <dbReference type="Proteomes" id="UP000829999"/>
    </source>
</evidence>
<organism evidence="1 2">
    <name type="scientific">Spodoptera frugiperda</name>
    <name type="common">Fall armyworm</name>
    <dbReference type="NCBI Taxonomy" id="7108"/>
    <lineage>
        <taxon>Eukaryota</taxon>
        <taxon>Metazoa</taxon>
        <taxon>Ecdysozoa</taxon>
        <taxon>Arthropoda</taxon>
        <taxon>Hexapoda</taxon>
        <taxon>Insecta</taxon>
        <taxon>Pterygota</taxon>
        <taxon>Neoptera</taxon>
        <taxon>Endopterygota</taxon>
        <taxon>Lepidoptera</taxon>
        <taxon>Glossata</taxon>
        <taxon>Ditrysia</taxon>
        <taxon>Noctuoidea</taxon>
        <taxon>Noctuidae</taxon>
        <taxon>Amphipyrinae</taxon>
        <taxon>Spodoptera</taxon>
    </lineage>
</organism>
<dbReference type="InterPro" id="IPR004245">
    <property type="entry name" value="DUF229"/>
</dbReference>
<sequence>MFIRLSKMLPLIWRIRRPMLVVLLVMCISPIIFFSIDQAKDVIKDERDTGKLREKGKVKETMFGFKKGLKLTFKKGCKIPQVDPFSPGMIVQSVQLYIVLLIFQKSECRLVKDVLKDVRDVTCDYSNINYVNHRNYYYSYLKSVNGEEPVTLDQSDHVKVECTGRDLRFPNVSVHWRGVKTGFRNITLGPDDKHPYNVLIICLESVSHAGFIRNMKKSYKYITEQMKATILNGYNIVGDGTTGSLYPLLAGKTESDLKDPNDIGILPDNPNDLIFNQLKVHGFRTAYFDDMGLVTTPYQFKFPSPPADHYLRPYSLARRNGKPQRSLSHHCIESAPQYQMILNLVKDCLELDGKKVIFSLIDDLSYENFTFVPSADDSLLDFLKMMTAKKMLEDTMLIVMGDHGPRYTPTRSSHQGMLEERLPFMSLMLPHKLVKARPSALKALVGNKDVLTTPFDIYVTILDVLGVEEDYPPIVVEGYDYPRGWNLLTPVSKKRSCGEAGIMPHWCTCGTWTNVSKTDPFYHQVPHNLAEFINSMSDEERSQCIPRYLKTTEWVVHQTAEDYQSKLYNYFQKKQLVVNQAYRGDVTSLDDYYQMRIVMDPGHAIYEGTMIYIPGKDFFMITERDVSRVNAYGDESSCISETHPHLIKYCYCNNSAHSNNQIHKKIKKPKYSDDLFRFSFL</sequence>
<keyword evidence="1" id="KW-1185">Reference proteome</keyword>
<dbReference type="OrthoDB" id="413313at2759"/>
<dbReference type="GO" id="GO:0005615">
    <property type="term" value="C:extracellular space"/>
    <property type="evidence" value="ECO:0007669"/>
    <property type="project" value="TreeGrafter"/>
</dbReference>
<gene>
    <name evidence="2" type="primary">LOC118276592</name>
</gene>
<dbReference type="RefSeq" id="XP_050555632.1">
    <property type="nucleotide sequence ID" value="XM_050699675.1"/>
</dbReference>
<dbReference type="PANTHER" id="PTHR10974:SF1">
    <property type="entry name" value="FI08016P-RELATED"/>
    <property type="match status" value="1"/>
</dbReference>
<reference evidence="2" key="1">
    <citation type="submission" date="2025-08" db="UniProtKB">
        <authorList>
            <consortium name="RefSeq"/>
        </authorList>
    </citation>
    <scope>IDENTIFICATION</scope>
    <source>
        <tissue evidence="2">Whole larval tissue</tissue>
    </source>
</reference>
<protein>
    <submittedName>
        <fullName evidence="2">Uncharacterized protein LOC118276592</fullName>
    </submittedName>
</protein>
<dbReference type="GeneID" id="118276592"/>
<dbReference type="PANTHER" id="PTHR10974">
    <property type="entry name" value="FI08016P-RELATED"/>
    <property type="match status" value="1"/>
</dbReference>
<dbReference type="FunFam" id="3.40.720.10:FF:000017">
    <property type="entry name" value="Predicted protein"/>
    <property type="match status" value="1"/>
</dbReference>
<dbReference type="Gene3D" id="3.40.720.10">
    <property type="entry name" value="Alkaline Phosphatase, subunit A"/>
    <property type="match status" value="1"/>
</dbReference>
<dbReference type="CDD" id="cd16021">
    <property type="entry name" value="ALP_like"/>
    <property type="match status" value="1"/>
</dbReference>
<name>A0A9R0F008_SPOFR</name>
<dbReference type="Pfam" id="PF02995">
    <property type="entry name" value="DUF229"/>
    <property type="match status" value="1"/>
</dbReference>
<dbReference type="InterPro" id="IPR017850">
    <property type="entry name" value="Alkaline_phosphatase_core_sf"/>
</dbReference>
<dbReference type="Proteomes" id="UP000829999">
    <property type="component" value="Chromosome 17"/>
</dbReference>
<dbReference type="AlphaFoldDB" id="A0A9R0F008"/>
<accession>A0A9R0F008</accession>
<evidence type="ECO:0000313" key="2">
    <source>
        <dbReference type="RefSeq" id="XP_050555632.1"/>
    </source>
</evidence>
<dbReference type="SUPFAM" id="SSF53649">
    <property type="entry name" value="Alkaline phosphatase-like"/>
    <property type="match status" value="1"/>
</dbReference>